<dbReference type="InterPro" id="IPR022036">
    <property type="entry name" value="DUF3605"/>
</dbReference>
<organism evidence="1 2">
    <name type="scientific">Sporothrix epigloea</name>
    <dbReference type="NCBI Taxonomy" id="1892477"/>
    <lineage>
        <taxon>Eukaryota</taxon>
        <taxon>Fungi</taxon>
        <taxon>Dikarya</taxon>
        <taxon>Ascomycota</taxon>
        <taxon>Pezizomycotina</taxon>
        <taxon>Sordariomycetes</taxon>
        <taxon>Sordariomycetidae</taxon>
        <taxon>Ophiostomatales</taxon>
        <taxon>Ophiostomataceae</taxon>
        <taxon>Sporothrix</taxon>
    </lineage>
</organism>
<gene>
    <name evidence="1" type="ORF">SEPCBS119000_003091</name>
</gene>
<dbReference type="Pfam" id="PF12239">
    <property type="entry name" value="DUF3605"/>
    <property type="match status" value="1"/>
</dbReference>
<dbReference type="EMBL" id="CAWUON010000037">
    <property type="protein sequence ID" value="CAK7268495.1"/>
    <property type="molecule type" value="Genomic_DNA"/>
</dbReference>
<dbReference type="PANTHER" id="PTHR35020:SF2">
    <property type="entry name" value="N-ACETYLGLUCOSAMINE-INDUCED PROTEIN 1"/>
    <property type="match status" value="1"/>
</dbReference>
<dbReference type="PANTHER" id="PTHR35020">
    <property type="entry name" value="N-ACETYLGLUCOSAMINE-INDUCED PROTEIN 1"/>
    <property type="match status" value="1"/>
</dbReference>
<evidence type="ECO:0000313" key="1">
    <source>
        <dbReference type="EMBL" id="CAK7268495.1"/>
    </source>
</evidence>
<accession>A0ABP0DN71</accession>
<reference evidence="1 2" key="1">
    <citation type="submission" date="2024-01" db="EMBL/GenBank/DDBJ databases">
        <authorList>
            <person name="Allen C."/>
            <person name="Tagirdzhanova G."/>
        </authorList>
    </citation>
    <scope>NUCLEOTIDE SEQUENCE [LARGE SCALE GENOMIC DNA]</scope>
    <source>
        <strain evidence="1 2">CBS 119000</strain>
    </source>
</reference>
<proteinExistence type="predicted"/>
<protein>
    <recommendedName>
        <fullName evidence="3">N-acetylglucosamine-induced protein 1</fullName>
    </recommendedName>
</protein>
<evidence type="ECO:0000313" key="2">
    <source>
        <dbReference type="Proteomes" id="UP001642502"/>
    </source>
</evidence>
<sequence length="219" mass="25296">MGDAVEEEHPFPLTDTDRELLSLADDQYVCHDWADLQNIIETNNLAILKRKPSDLRRYMEWTANTQSEYGSITRYLLIHRLPQAWSASSSYVPVSAVPFAEPKDYCVLINDWPYGLAPDITHIVVWTHTPIPTDPTTGDLTDDSRAGVSSFVKRFFTDRLTREDSENGKGEDRVLWFKNWAQLQSVRQLDHIHVLIRNVKPSTLAEWTKQLPCHRKHEP</sequence>
<keyword evidence="2" id="KW-1185">Reference proteome</keyword>
<name>A0ABP0DN71_9PEZI</name>
<evidence type="ECO:0008006" key="3">
    <source>
        <dbReference type="Google" id="ProtNLM"/>
    </source>
</evidence>
<dbReference type="Proteomes" id="UP001642502">
    <property type="component" value="Unassembled WGS sequence"/>
</dbReference>
<comment type="caution">
    <text evidence="1">The sequence shown here is derived from an EMBL/GenBank/DDBJ whole genome shotgun (WGS) entry which is preliminary data.</text>
</comment>